<gene>
    <name evidence="2" type="ORF">ADIARSV_2879</name>
</gene>
<evidence type="ECO:0000313" key="3">
    <source>
        <dbReference type="Proteomes" id="UP000014174"/>
    </source>
</evidence>
<organism evidence="2 3">
    <name type="scientific">Arcticibacter svalbardensis MN12-7</name>
    <dbReference type="NCBI Taxonomy" id="1150600"/>
    <lineage>
        <taxon>Bacteria</taxon>
        <taxon>Pseudomonadati</taxon>
        <taxon>Bacteroidota</taxon>
        <taxon>Sphingobacteriia</taxon>
        <taxon>Sphingobacteriales</taxon>
        <taxon>Sphingobacteriaceae</taxon>
        <taxon>Arcticibacter</taxon>
    </lineage>
</organism>
<dbReference type="PROSITE" id="PS51186">
    <property type="entry name" value="GNAT"/>
    <property type="match status" value="1"/>
</dbReference>
<dbReference type="STRING" id="1150600.ADIARSV_2879"/>
<dbReference type="EMBL" id="AQPN01000101">
    <property type="protein sequence ID" value="EOR93886.1"/>
    <property type="molecule type" value="Genomic_DNA"/>
</dbReference>
<dbReference type="InterPro" id="IPR000182">
    <property type="entry name" value="GNAT_dom"/>
</dbReference>
<keyword evidence="2" id="KW-0808">Transferase</keyword>
<evidence type="ECO:0000313" key="2">
    <source>
        <dbReference type="EMBL" id="EOR93886.1"/>
    </source>
</evidence>
<evidence type="ECO:0000259" key="1">
    <source>
        <dbReference type="PROSITE" id="PS51186"/>
    </source>
</evidence>
<proteinExistence type="predicted"/>
<dbReference type="InterPro" id="IPR016181">
    <property type="entry name" value="Acyl_CoA_acyltransferase"/>
</dbReference>
<dbReference type="Pfam" id="PF13673">
    <property type="entry name" value="Acetyltransf_10"/>
    <property type="match status" value="1"/>
</dbReference>
<dbReference type="AlphaFoldDB" id="R9GQ83"/>
<protein>
    <submittedName>
        <fullName evidence="2">GCN5-related N-acetyltransferase</fullName>
    </submittedName>
</protein>
<dbReference type="eggNOG" id="COG2153">
    <property type="taxonomic scope" value="Bacteria"/>
</dbReference>
<comment type="caution">
    <text evidence="2">The sequence shown here is derived from an EMBL/GenBank/DDBJ whole genome shotgun (WGS) entry which is preliminary data.</text>
</comment>
<dbReference type="OrthoDB" id="9796171at2"/>
<sequence>MSYIKITKRFQDLSLEQLYQILHLRNEVFIVEQNCAFQDIDHIDQQCHHFMLYGDGKLIAYARIVPAGVVYEEASIGRIITHLSVRGTGVGIRMMDMILSDVEELLGAQPLRIGAQVWAQKFYEKFGFVKSSEIYDEDGIDHIKMIRKS</sequence>
<dbReference type="Gene3D" id="3.40.630.30">
    <property type="match status" value="1"/>
</dbReference>
<keyword evidence="3" id="KW-1185">Reference proteome</keyword>
<dbReference type="CDD" id="cd04301">
    <property type="entry name" value="NAT_SF"/>
    <property type="match status" value="1"/>
</dbReference>
<dbReference type="RefSeq" id="WP_016196110.1">
    <property type="nucleotide sequence ID" value="NZ_AQPN01000101.1"/>
</dbReference>
<name>R9GQ83_9SPHI</name>
<dbReference type="Proteomes" id="UP000014174">
    <property type="component" value="Unassembled WGS sequence"/>
</dbReference>
<feature type="domain" description="N-acetyltransferase" evidence="1">
    <location>
        <begin position="8"/>
        <end position="149"/>
    </location>
</feature>
<dbReference type="SUPFAM" id="SSF55729">
    <property type="entry name" value="Acyl-CoA N-acyltransferases (Nat)"/>
    <property type="match status" value="1"/>
</dbReference>
<accession>R9GQ83</accession>
<dbReference type="GO" id="GO:0016747">
    <property type="term" value="F:acyltransferase activity, transferring groups other than amino-acyl groups"/>
    <property type="evidence" value="ECO:0007669"/>
    <property type="project" value="InterPro"/>
</dbReference>
<reference evidence="2 3" key="1">
    <citation type="journal article" date="2013" name="Genome Announc.">
        <title>Draft Genome Sequence of Arcticibacter svalbardensis Strain MN12-7T, a Member of the Family Sphingobacteriaceae Isolated from an Arctic Soil Sample.</title>
        <authorList>
            <person name="Shivaji S."/>
            <person name="Ara S."/>
            <person name="Prasad S."/>
            <person name="Manasa B.P."/>
            <person name="Begum Z."/>
            <person name="Singh A."/>
            <person name="Kumar Pinnaka A."/>
        </authorList>
    </citation>
    <scope>NUCLEOTIDE SEQUENCE [LARGE SCALE GENOMIC DNA]</scope>
    <source>
        <strain evidence="2 3">MN12-7</strain>
    </source>
</reference>